<dbReference type="PANTHER" id="PTHR45656:SF4">
    <property type="entry name" value="PROTEIN CBR-CLEC-78"/>
    <property type="match status" value="1"/>
</dbReference>
<accession>A0ABM3WF39</accession>
<keyword evidence="3 11" id="KW-0768">Sushi</keyword>
<evidence type="ECO:0000256" key="4">
    <source>
        <dbReference type="ARBA" id="ARBA00022729"/>
    </source>
</evidence>
<feature type="signal peptide" evidence="14">
    <location>
        <begin position="1"/>
        <end position="27"/>
    </location>
</feature>
<evidence type="ECO:0000256" key="5">
    <source>
        <dbReference type="ARBA" id="ARBA00022737"/>
    </source>
</evidence>
<dbReference type="Gene3D" id="2.10.70.10">
    <property type="entry name" value="Complement Module, domain 1"/>
    <property type="match status" value="5"/>
</dbReference>
<evidence type="ECO:0000256" key="9">
    <source>
        <dbReference type="ARBA" id="ARBA00023279"/>
    </source>
</evidence>
<feature type="transmembrane region" description="Helical" evidence="13">
    <location>
        <begin position="409"/>
        <end position="436"/>
    </location>
</feature>
<evidence type="ECO:0000256" key="6">
    <source>
        <dbReference type="ARBA" id="ARBA00023136"/>
    </source>
</evidence>
<proteinExistence type="predicted"/>
<comment type="subcellular location">
    <subcellularLocation>
        <location evidence="1">Membrane</location>
        <topology evidence="1">Single-pass membrane protein</topology>
    </subcellularLocation>
</comment>
<reference evidence="17" key="1">
    <citation type="submission" date="2025-08" db="UniProtKB">
        <authorList>
            <consortium name="RefSeq"/>
        </authorList>
    </citation>
    <scope>IDENTIFICATION</scope>
</reference>
<dbReference type="RefSeq" id="XP_060035184.1">
    <property type="nucleotide sequence ID" value="XM_060179201.1"/>
</dbReference>
<dbReference type="SUPFAM" id="SSF57535">
    <property type="entry name" value="Complement control module/SCR domain"/>
    <property type="match status" value="5"/>
</dbReference>
<dbReference type="Pfam" id="PF00084">
    <property type="entry name" value="Sushi"/>
    <property type="match status" value="5"/>
</dbReference>
<comment type="subunit">
    <text evidence="10">Interacts with C3b. Interacts with C4b. Interacts with moesin/MSN.</text>
</comment>
<keyword evidence="5" id="KW-0677">Repeat</keyword>
<feature type="disulfide bond" evidence="11">
    <location>
        <begin position="246"/>
        <end position="273"/>
    </location>
</feature>
<dbReference type="GeneID" id="132534771"/>
<keyword evidence="13" id="KW-1133">Transmembrane helix</keyword>
<dbReference type="InterPro" id="IPR051277">
    <property type="entry name" value="SEZ6_CSMD_C4BPB_Regulators"/>
</dbReference>
<dbReference type="PIRSF" id="PIRSF037971">
    <property type="entry name" value="TLX_CD46"/>
    <property type="match status" value="1"/>
</dbReference>
<evidence type="ECO:0000256" key="12">
    <source>
        <dbReference type="SAM" id="MobiDB-lite"/>
    </source>
</evidence>
<feature type="domain" description="Sushi" evidence="15">
    <location>
        <begin position="151"/>
        <end position="216"/>
    </location>
</feature>
<feature type="disulfide bond" evidence="11">
    <location>
        <begin position="307"/>
        <end position="334"/>
    </location>
</feature>
<dbReference type="InterPro" id="IPR017341">
    <property type="entry name" value="CD46"/>
</dbReference>
<dbReference type="PANTHER" id="PTHR45656">
    <property type="entry name" value="PROTEIN CBR-CLEC-78"/>
    <property type="match status" value="1"/>
</dbReference>
<feature type="region of interest" description="Disordered" evidence="12">
    <location>
        <begin position="368"/>
        <end position="399"/>
    </location>
</feature>
<dbReference type="InterPro" id="IPR035976">
    <property type="entry name" value="Sushi/SCR/CCP_sf"/>
</dbReference>
<evidence type="ECO:0000256" key="3">
    <source>
        <dbReference type="ARBA" id="ARBA00022659"/>
    </source>
</evidence>
<dbReference type="PROSITE" id="PS50923">
    <property type="entry name" value="SUSHI"/>
    <property type="match status" value="5"/>
</dbReference>
<feature type="compositionally biased region" description="Basic and acidic residues" evidence="12">
    <location>
        <begin position="376"/>
        <end position="399"/>
    </location>
</feature>
<protein>
    <recommendedName>
        <fullName evidence="2">Membrane cofactor protein</fullName>
    </recommendedName>
</protein>
<evidence type="ECO:0000313" key="17">
    <source>
        <dbReference type="RefSeq" id="XP_060035184.1"/>
    </source>
</evidence>
<keyword evidence="13" id="KW-0812">Transmembrane</keyword>
<evidence type="ECO:0000256" key="1">
    <source>
        <dbReference type="ARBA" id="ARBA00004167"/>
    </source>
</evidence>
<keyword evidence="7 11" id="KW-1015">Disulfide bond</keyword>
<evidence type="ECO:0000256" key="8">
    <source>
        <dbReference type="ARBA" id="ARBA00023180"/>
    </source>
</evidence>
<name>A0ABM3WF39_ERIEU</name>
<dbReference type="SMART" id="SM00032">
    <property type="entry name" value="CCP"/>
    <property type="match status" value="5"/>
</dbReference>
<dbReference type="InterPro" id="IPR000436">
    <property type="entry name" value="Sushi_SCR_CCP_dom"/>
</dbReference>
<keyword evidence="9" id="KW-0278">Fertilization</keyword>
<dbReference type="Proteomes" id="UP001652624">
    <property type="component" value="Chromosome 19"/>
</dbReference>
<feature type="chain" id="PRO_5046215184" description="Membrane cofactor protein" evidence="14">
    <location>
        <begin position="28"/>
        <end position="440"/>
    </location>
</feature>
<evidence type="ECO:0000256" key="14">
    <source>
        <dbReference type="SAM" id="SignalP"/>
    </source>
</evidence>
<feature type="domain" description="Sushi" evidence="15">
    <location>
        <begin position="217"/>
        <end position="275"/>
    </location>
</feature>
<keyword evidence="8" id="KW-0325">Glycoprotein</keyword>
<evidence type="ECO:0000259" key="15">
    <source>
        <dbReference type="PROSITE" id="PS50923"/>
    </source>
</evidence>
<dbReference type="CDD" id="cd00033">
    <property type="entry name" value="CCP"/>
    <property type="match status" value="5"/>
</dbReference>
<gene>
    <name evidence="17" type="primary">LOC132534771</name>
</gene>
<keyword evidence="16" id="KW-1185">Reference proteome</keyword>
<evidence type="ECO:0000256" key="7">
    <source>
        <dbReference type="ARBA" id="ARBA00023157"/>
    </source>
</evidence>
<evidence type="ECO:0000256" key="11">
    <source>
        <dbReference type="PROSITE-ProRule" id="PRU00302"/>
    </source>
</evidence>
<keyword evidence="6 13" id="KW-0472">Membrane</keyword>
<comment type="caution">
    <text evidence="11">Lacks conserved residue(s) required for the propagation of feature annotation.</text>
</comment>
<feature type="domain" description="Sushi" evidence="15">
    <location>
        <begin position="26"/>
        <end position="88"/>
    </location>
</feature>
<feature type="domain" description="Sushi" evidence="15">
    <location>
        <begin position="89"/>
        <end position="150"/>
    </location>
</feature>
<organism evidence="16 17">
    <name type="scientific">Erinaceus europaeus</name>
    <name type="common">Western European hedgehog</name>
    <dbReference type="NCBI Taxonomy" id="9365"/>
    <lineage>
        <taxon>Eukaryota</taxon>
        <taxon>Metazoa</taxon>
        <taxon>Chordata</taxon>
        <taxon>Craniata</taxon>
        <taxon>Vertebrata</taxon>
        <taxon>Euteleostomi</taxon>
        <taxon>Mammalia</taxon>
        <taxon>Eutheria</taxon>
        <taxon>Laurasiatheria</taxon>
        <taxon>Eulipotyphla</taxon>
        <taxon>Erinaceidae</taxon>
        <taxon>Erinaceinae</taxon>
        <taxon>Erinaceus</taxon>
    </lineage>
</organism>
<evidence type="ECO:0000256" key="2">
    <source>
        <dbReference type="ARBA" id="ARBA00017517"/>
    </source>
</evidence>
<evidence type="ECO:0000313" key="16">
    <source>
        <dbReference type="Proteomes" id="UP001652624"/>
    </source>
</evidence>
<keyword evidence="4 14" id="KW-0732">Signal</keyword>
<sequence>MSGPRRHPRSLVLPVALALLLPRPTDACGQPLKFHSMKLVGDAKSSYSPGEKVYYKCRIGYENKSNFSLTTHCQQENTWYPIKEACVSKSCPIPVISNGQVLIQDRIFKVNDEASFVCDKGYHLVGAQILVCTLSGNTTRWSENYPKCKRTYCPPPPQISNGKYSDSQKETFEYSESVNYTCNPASGPDEFSLVGKSRLICSENGKWSSRPPECKVVKCNRPVLENGRPVSVGTRFYYEAVVIFECLQGFHLTGSTVVFCSANSTWEPALPKCIRVIQCPYPVVENGRPVTPIEKHYDYRSAVQIECYEGFYLEGQSTVTCGANSTWEPGIPVCLKVPVAPNAKTSIWPPRVPEHSTPSTTAMNATANSLASGTEENSRGRQLPLKESESLENARPREKSLSAKQSESLGAGLIAVIVLAVVAGLALVFVCLHGALQNVK</sequence>
<evidence type="ECO:0000256" key="13">
    <source>
        <dbReference type="SAM" id="Phobius"/>
    </source>
</evidence>
<feature type="domain" description="Sushi" evidence="15">
    <location>
        <begin position="277"/>
        <end position="336"/>
    </location>
</feature>
<evidence type="ECO:0000256" key="10">
    <source>
        <dbReference type="ARBA" id="ARBA00047055"/>
    </source>
</evidence>